<feature type="domain" description="tRNA uridine 5-carboxymethylaminomethyl modification enzyme C-terminal subdomain" evidence="13">
    <location>
        <begin position="545"/>
        <end position="616"/>
    </location>
</feature>
<dbReference type="InterPro" id="IPR044920">
    <property type="entry name" value="MnmG_C_subdom_sf"/>
</dbReference>
<comment type="subunit">
    <text evidence="10 12">Homodimer. Heterotetramer of two MnmE and two MnmG subunits.</text>
</comment>
<dbReference type="SMART" id="SM01228">
    <property type="entry name" value="GIDA_assoc_3"/>
    <property type="match status" value="1"/>
</dbReference>
<dbReference type="InterPro" id="IPR020595">
    <property type="entry name" value="MnmG-rel_CS"/>
</dbReference>
<evidence type="ECO:0000256" key="6">
    <source>
        <dbReference type="ARBA" id="ARBA00022630"/>
    </source>
</evidence>
<feature type="binding site" evidence="12">
    <location>
        <begin position="14"/>
        <end position="19"/>
    </location>
    <ligand>
        <name>FAD</name>
        <dbReference type="ChEBI" id="CHEBI:57692"/>
    </ligand>
</feature>
<evidence type="ECO:0000256" key="7">
    <source>
        <dbReference type="ARBA" id="ARBA00022694"/>
    </source>
</evidence>
<evidence type="ECO:0000256" key="5">
    <source>
        <dbReference type="ARBA" id="ARBA00022490"/>
    </source>
</evidence>
<dbReference type="InterPro" id="IPR047001">
    <property type="entry name" value="MnmG_C_subdom"/>
</dbReference>
<dbReference type="FunFam" id="1.10.10.1800:FF:000001">
    <property type="entry name" value="tRNA uridine 5-carboxymethylaminomethyl modification enzyme MnmG"/>
    <property type="match status" value="1"/>
</dbReference>
<keyword evidence="8 12" id="KW-0274">FAD</keyword>
<gene>
    <name evidence="12 14" type="primary">mnmG</name>
    <name evidence="12" type="synonym">gidA</name>
    <name evidence="14" type="ORF">E7215_01055</name>
</gene>
<dbReference type="Pfam" id="PF01134">
    <property type="entry name" value="GIDA"/>
    <property type="match status" value="1"/>
</dbReference>
<evidence type="ECO:0000256" key="1">
    <source>
        <dbReference type="ARBA" id="ARBA00001974"/>
    </source>
</evidence>
<keyword evidence="5 12" id="KW-0963">Cytoplasm</keyword>
<dbReference type="InterPro" id="IPR040131">
    <property type="entry name" value="MnmG_N"/>
</dbReference>
<evidence type="ECO:0000256" key="4">
    <source>
        <dbReference type="ARBA" id="ARBA00020461"/>
    </source>
</evidence>
<evidence type="ECO:0000256" key="11">
    <source>
        <dbReference type="ARBA" id="ARBA00031800"/>
    </source>
</evidence>
<comment type="caution">
    <text evidence="12">Lacks conserved residue(s) required for the propagation of feature annotation.</text>
</comment>
<dbReference type="PROSITE" id="PS01281">
    <property type="entry name" value="GIDA_2"/>
    <property type="match status" value="1"/>
</dbReference>
<dbReference type="FunFam" id="1.10.150.570:FF:000001">
    <property type="entry name" value="tRNA uridine 5-carboxymethylaminomethyl modification enzyme MnmG"/>
    <property type="match status" value="1"/>
</dbReference>
<dbReference type="GO" id="GO:0002098">
    <property type="term" value="P:tRNA wobble uridine modification"/>
    <property type="evidence" value="ECO:0007669"/>
    <property type="project" value="InterPro"/>
</dbReference>
<dbReference type="HAMAP" id="MF_00129">
    <property type="entry name" value="MnmG_GidA"/>
    <property type="match status" value="1"/>
</dbReference>
<comment type="subcellular location">
    <subcellularLocation>
        <location evidence="12">Cytoplasm</location>
    </subcellularLocation>
</comment>
<organism evidence="14 15">
    <name type="scientific">Clostridium sulfidigenes</name>
    <dbReference type="NCBI Taxonomy" id="318464"/>
    <lineage>
        <taxon>Bacteria</taxon>
        <taxon>Bacillati</taxon>
        <taxon>Bacillota</taxon>
        <taxon>Clostridia</taxon>
        <taxon>Eubacteriales</taxon>
        <taxon>Clostridiaceae</taxon>
        <taxon>Clostridium</taxon>
    </lineage>
</organism>
<evidence type="ECO:0000313" key="14">
    <source>
        <dbReference type="EMBL" id="MBE6058750.1"/>
    </source>
</evidence>
<evidence type="ECO:0000256" key="12">
    <source>
        <dbReference type="HAMAP-Rule" id="MF_00129"/>
    </source>
</evidence>
<dbReference type="Gene3D" id="1.10.10.1800">
    <property type="entry name" value="tRNA uridine 5-carboxymethylaminomethyl modification enzyme MnmG/GidA"/>
    <property type="match status" value="1"/>
</dbReference>
<dbReference type="InterPro" id="IPR026904">
    <property type="entry name" value="MnmG_C"/>
</dbReference>
<dbReference type="InterPro" id="IPR002218">
    <property type="entry name" value="MnmG-rel"/>
</dbReference>
<feature type="binding site" evidence="12">
    <location>
        <begin position="273"/>
        <end position="287"/>
    </location>
    <ligand>
        <name>NAD(+)</name>
        <dbReference type="ChEBI" id="CHEBI:57540"/>
    </ligand>
</feature>
<dbReference type="Pfam" id="PF13932">
    <property type="entry name" value="SAM_GIDA_C"/>
    <property type="match status" value="1"/>
</dbReference>
<dbReference type="PRINTS" id="PR00411">
    <property type="entry name" value="PNDRDTASEI"/>
</dbReference>
<dbReference type="GO" id="GO:0050660">
    <property type="term" value="F:flavin adenine dinucleotide binding"/>
    <property type="evidence" value="ECO:0007669"/>
    <property type="project" value="UniProtKB-UniRule"/>
</dbReference>
<dbReference type="NCBIfam" id="TIGR00136">
    <property type="entry name" value="mnmG_gidA"/>
    <property type="match status" value="1"/>
</dbReference>
<dbReference type="PROSITE" id="PS01280">
    <property type="entry name" value="GIDA_1"/>
    <property type="match status" value="1"/>
</dbReference>
<reference evidence="14" key="1">
    <citation type="submission" date="2019-04" db="EMBL/GenBank/DDBJ databases">
        <title>Evolution of Biomass-Degrading Anaerobic Consortia Revealed by Metagenomics.</title>
        <authorList>
            <person name="Peng X."/>
        </authorList>
    </citation>
    <scope>NUCLEOTIDE SEQUENCE</scope>
    <source>
        <strain evidence="14">SIG254</strain>
    </source>
</reference>
<proteinExistence type="inferred from homology"/>
<dbReference type="PANTHER" id="PTHR11806">
    <property type="entry name" value="GLUCOSE INHIBITED DIVISION PROTEIN A"/>
    <property type="match status" value="1"/>
</dbReference>
<dbReference type="InterPro" id="IPR004416">
    <property type="entry name" value="MnmG"/>
</dbReference>
<sequence>MKYLAGDYDVVVVGAGHAGCEAALATARMGLKTLMCTLNLDSLALMPCNPNIGGTAKGHLVREVDALGGEMGRNIDDTYIQSRMLNISKGPAVHSLRAQADKKRYSERMKHVIETEPNLDLKQLEVVSIDAPNNVVKGILTKYGAYFNCKSVILTSGTYLKSQVIIGEVVVNEGPSGLFPANELSKSLIDLGITLRRFKTGTPARINARSVDFSKMEEQKGDKDVVPFSFMSGDIQRSQVSCYLTYTNSKTHDVILKNIDRSPLYNGSIKSTGPRYCPSIEDKVMRFRDKERHQLFIEPEGESTEEMYVQGMSSSLPEDVQLEFLRTIEGLENVEVMRTGYAIEYDCIDPTQLKLSLEFKHIDGLFSAGQVNGSSGYEEAAGQGILAGINASLKIKGKEPLILKRSDAYIGVLVDDLVTKGTNEPYRMMTSRSEYRLLLRQDNADLRLTEIGYQVGLVKDERYKAFIKKKEDIDAEIERLKNLQITGKKEVNEFLFKMGSAELKKPTSLYELIKRSELDYYNIKGLDPERKELSRQVTEQVNIVSKYEGYITKQLEQISQFTKYENKFIPEDLDYNEVKGLRTEAIQKLDSIKPVNIGQASRISGVSPADINVLLIFLEQRRRSLKINN</sequence>
<dbReference type="SUPFAM" id="SSF51905">
    <property type="entry name" value="FAD/NAD(P)-binding domain"/>
    <property type="match status" value="1"/>
</dbReference>
<dbReference type="GO" id="GO:0005829">
    <property type="term" value="C:cytosol"/>
    <property type="evidence" value="ECO:0007669"/>
    <property type="project" value="TreeGrafter"/>
</dbReference>
<evidence type="ECO:0000256" key="2">
    <source>
        <dbReference type="ARBA" id="ARBA00003717"/>
    </source>
</evidence>
<comment type="function">
    <text evidence="2 12">NAD-binding protein involved in the addition of a carboxymethylaminomethyl (cmnm) group at the wobble position (U34) of certain tRNAs, forming tRNA-cmnm(5)s(2)U34.</text>
</comment>
<name>A0A927W8Q1_9CLOT</name>
<comment type="caution">
    <text evidence="14">The sequence shown here is derived from an EMBL/GenBank/DDBJ whole genome shotgun (WGS) entry which is preliminary data.</text>
</comment>
<dbReference type="Pfam" id="PF21680">
    <property type="entry name" value="GIDA_C_1st"/>
    <property type="match status" value="1"/>
</dbReference>
<keyword evidence="9 12" id="KW-0520">NAD</keyword>
<evidence type="ECO:0000256" key="8">
    <source>
        <dbReference type="ARBA" id="ARBA00022827"/>
    </source>
</evidence>
<keyword evidence="6 12" id="KW-0285">Flavoprotein</keyword>
<evidence type="ECO:0000259" key="13">
    <source>
        <dbReference type="SMART" id="SM01228"/>
    </source>
</evidence>
<evidence type="ECO:0000256" key="3">
    <source>
        <dbReference type="ARBA" id="ARBA00007653"/>
    </source>
</evidence>
<evidence type="ECO:0000256" key="10">
    <source>
        <dbReference type="ARBA" id="ARBA00025948"/>
    </source>
</evidence>
<protein>
    <recommendedName>
        <fullName evidence="4 12">tRNA uridine 5-carboxymethylaminomethyl modification enzyme MnmG</fullName>
    </recommendedName>
    <alternativeName>
        <fullName evidence="11 12">Glucose-inhibited division protein A</fullName>
    </alternativeName>
</protein>
<evidence type="ECO:0000256" key="9">
    <source>
        <dbReference type="ARBA" id="ARBA00023027"/>
    </source>
</evidence>
<comment type="cofactor">
    <cofactor evidence="1 12">
        <name>FAD</name>
        <dbReference type="ChEBI" id="CHEBI:57692"/>
    </cofactor>
</comment>
<dbReference type="PANTHER" id="PTHR11806:SF0">
    <property type="entry name" value="PROTEIN MTO1 HOMOLOG, MITOCHONDRIAL"/>
    <property type="match status" value="1"/>
</dbReference>
<dbReference type="Gene3D" id="1.10.150.570">
    <property type="entry name" value="GidA associated domain, C-terminal subdomain"/>
    <property type="match status" value="1"/>
</dbReference>
<comment type="similarity">
    <text evidence="3 12">Belongs to the MnmG family.</text>
</comment>
<dbReference type="FunFam" id="3.50.50.60:FF:000002">
    <property type="entry name" value="tRNA uridine 5-carboxymethylaminomethyl modification enzyme MnmG"/>
    <property type="match status" value="1"/>
</dbReference>
<dbReference type="EMBL" id="SVCM01000013">
    <property type="protein sequence ID" value="MBE6058750.1"/>
    <property type="molecule type" value="Genomic_DNA"/>
</dbReference>
<dbReference type="Gene3D" id="3.50.50.60">
    <property type="entry name" value="FAD/NAD(P)-binding domain"/>
    <property type="match status" value="2"/>
</dbReference>
<dbReference type="AlphaFoldDB" id="A0A927W8Q1"/>
<dbReference type="InterPro" id="IPR036188">
    <property type="entry name" value="FAD/NAD-bd_sf"/>
</dbReference>
<keyword evidence="7 12" id="KW-0819">tRNA processing</keyword>
<dbReference type="GO" id="GO:0030488">
    <property type="term" value="P:tRNA methylation"/>
    <property type="evidence" value="ECO:0007669"/>
    <property type="project" value="TreeGrafter"/>
</dbReference>
<accession>A0A927W8Q1</accession>
<evidence type="ECO:0000313" key="15">
    <source>
        <dbReference type="Proteomes" id="UP000768462"/>
    </source>
</evidence>
<dbReference type="Proteomes" id="UP000768462">
    <property type="component" value="Unassembled WGS sequence"/>
</dbReference>
<dbReference type="InterPro" id="IPR049312">
    <property type="entry name" value="GIDA_C_N"/>
</dbReference>